<keyword evidence="7" id="KW-0496">Mitochondrion</keyword>
<comment type="similarity">
    <text evidence="2">Belongs to the complex I LYR family.</text>
</comment>
<evidence type="ECO:0000256" key="4">
    <source>
        <dbReference type="ARBA" id="ARBA00022660"/>
    </source>
</evidence>
<evidence type="ECO:0000256" key="5">
    <source>
        <dbReference type="ARBA" id="ARBA00022792"/>
    </source>
</evidence>
<organism evidence="10 11">
    <name type="scientific">Serendipita vermifera MAFF 305830</name>
    <dbReference type="NCBI Taxonomy" id="933852"/>
    <lineage>
        <taxon>Eukaryota</taxon>
        <taxon>Fungi</taxon>
        <taxon>Dikarya</taxon>
        <taxon>Basidiomycota</taxon>
        <taxon>Agaricomycotina</taxon>
        <taxon>Agaricomycetes</taxon>
        <taxon>Sebacinales</taxon>
        <taxon>Serendipitaceae</taxon>
        <taxon>Serendipita</taxon>
    </lineage>
</organism>
<evidence type="ECO:0000256" key="7">
    <source>
        <dbReference type="ARBA" id="ARBA00023128"/>
    </source>
</evidence>
<dbReference type="GO" id="GO:0005743">
    <property type="term" value="C:mitochondrial inner membrane"/>
    <property type="evidence" value="ECO:0007669"/>
    <property type="project" value="UniProtKB-SubCell"/>
</dbReference>
<dbReference type="CDD" id="cd20266">
    <property type="entry name" value="Complex1_LYR_NDUFA6_LYRM6"/>
    <property type="match status" value="1"/>
</dbReference>
<evidence type="ECO:0000259" key="9">
    <source>
        <dbReference type="Pfam" id="PF05347"/>
    </source>
</evidence>
<evidence type="ECO:0000256" key="3">
    <source>
        <dbReference type="ARBA" id="ARBA00022448"/>
    </source>
</evidence>
<reference evidence="11" key="2">
    <citation type="submission" date="2015-01" db="EMBL/GenBank/DDBJ databases">
        <title>Evolutionary Origins and Diversification of the Mycorrhizal Mutualists.</title>
        <authorList>
            <consortium name="DOE Joint Genome Institute"/>
            <consortium name="Mycorrhizal Genomics Consortium"/>
            <person name="Kohler A."/>
            <person name="Kuo A."/>
            <person name="Nagy L.G."/>
            <person name="Floudas D."/>
            <person name="Copeland A."/>
            <person name="Barry K.W."/>
            <person name="Cichocki N."/>
            <person name="Veneault-Fourrey C."/>
            <person name="LaButti K."/>
            <person name="Lindquist E.A."/>
            <person name="Lipzen A."/>
            <person name="Lundell T."/>
            <person name="Morin E."/>
            <person name="Murat C."/>
            <person name="Riley R."/>
            <person name="Ohm R."/>
            <person name="Sun H."/>
            <person name="Tunlid A."/>
            <person name="Henrissat B."/>
            <person name="Grigoriev I.V."/>
            <person name="Hibbett D.S."/>
            <person name="Martin F."/>
        </authorList>
    </citation>
    <scope>NUCLEOTIDE SEQUENCE [LARGE SCALE GENOMIC DNA]</scope>
    <source>
        <strain evidence="11">MAFF 305830</strain>
    </source>
</reference>
<dbReference type="OrthoDB" id="14535at2759"/>
<feature type="domain" description="Complex 1 LYR protein" evidence="9">
    <location>
        <begin position="35"/>
        <end position="71"/>
    </location>
</feature>
<evidence type="ECO:0000256" key="1">
    <source>
        <dbReference type="ARBA" id="ARBA00004443"/>
    </source>
</evidence>
<comment type="subcellular location">
    <subcellularLocation>
        <location evidence="1">Mitochondrion inner membrane</location>
        <topology evidence="1">Peripheral membrane protein</topology>
        <orientation evidence="1">Matrix side</orientation>
    </subcellularLocation>
</comment>
<dbReference type="PANTHER" id="PTHR12964">
    <property type="entry name" value="NADH-UBIQUINONE OXIDOREDUCTASE B14 SUBUNIT"/>
    <property type="match status" value="1"/>
</dbReference>
<dbReference type="Pfam" id="PF05347">
    <property type="entry name" value="Complex1_LYR"/>
    <property type="match status" value="1"/>
</dbReference>
<proteinExistence type="inferred from homology"/>
<keyword evidence="4" id="KW-0679">Respiratory chain</keyword>
<keyword evidence="8" id="KW-0472">Membrane</keyword>
<accession>A0A0C3AXA5</accession>
<dbReference type="STRING" id="933852.A0A0C3AXA5"/>
<dbReference type="InterPro" id="IPR045299">
    <property type="entry name" value="Complex1_LYR_NDUFA6_LYRM6"/>
</dbReference>
<protein>
    <recommendedName>
        <fullName evidence="9">Complex 1 LYR protein domain-containing protein</fullName>
    </recommendedName>
</protein>
<dbReference type="AlphaFoldDB" id="A0A0C3AXA5"/>
<name>A0A0C3AXA5_SERVB</name>
<dbReference type="PANTHER" id="PTHR12964:SF0">
    <property type="entry name" value="NADH DEHYDROGENASE [UBIQUINONE] 1 ALPHA SUBCOMPLEX SUBUNIT 6"/>
    <property type="match status" value="1"/>
</dbReference>
<reference evidence="10 11" key="1">
    <citation type="submission" date="2014-04" db="EMBL/GenBank/DDBJ databases">
        <authorList>
            <consortium name="DOE Joint Genome Institute"/>
            <person name="Kuo A."/>
            <person name="Zuccaro A."/>
            <person name="Kohler A."/>
            <person name="Nagy L.G."/>
            <person name="Floudas D."/>
            <person name="Copeland A."/>
            <person name="Barry K.W."/>
            <person name="Cichocki N."/>
            <person name="Veneault-Fourrey C."/>
            <person name="LaButti K."/>
            <person name="Lindquist E.A."/>
            <person name="Lipzen A."/>
            <person name="Lundell T."/>
            <person name="Morin E."/>
            <person name="Murat C."/>
            <person name="Sun H."/>
            <person name="Tunlid A."/>
            <person name="Henrissat B."/>
            <person name="Grigoriev I.V."/>
            <person name="Hibbett D.S."/>
            <person name="Martin F."/>
            <person name="Nordberg H.P."/>
            <person name="Cantor M.N."/>
            <person name="Hua S.X."/>
        </authorList>
    </citation>
    <scope>NUCLEOTIDE SEQUENCE [LARGE SCALE GENOMIC DNA]</scope>
    <source>
        <strain evidence="10 11">MAFF 305830</strain>
    </source>
</reference>
<evidence type="ECO:0000256" key="2">
    <source>
        <dbReference type="ARBA" id="ARBA00009508"/>
    </source>
</evidence>
<keyword evidence="6" id="KW-0249">Electron transport</keyword>
<evidence type="ECO:0000256" key="8">
    <source>
        <dbReference type="ARBA" id="ARBA00023136"/>
    </source>
</evidence>
<keyword evidence="5" id="KW-0999">Mitochondrion inner membrane</keyword>
<dbReference type="GO" id="GO:0045271">
    <property type="term" value="C:respiratory chain complex I"/>
    <property type="evidence" value="ECO:0007669"/>
    <property type="project" value="InterPro"/>
</dbReference>
<dbReference type="Proteomes" id="UP000054097">
    <property type="component" value="Unassembled WGS sequence"/>
</dbReference>
<keyword evidence="11" id="KW-1185">Reference proteome</keyword>
<sequence>MSLSRQHQAFRARELYRDWYRSAPEICALYALNVSPSTVRAAIRKRFEENLHVEDPGAIERLLLKGRQTFQETMNCWTQEPHIMGILLKPQEQPQKTFMQKFLEGRDEEAIIPQADN</sequence>
<evidence type="ECO:0000313" key="10">
    <source>
        <dbReference type="EMBL" id="KIM29160.1"/>
    </source>
</evidence>
<evidence type="ECO:0000256" key="6">
    <source>
        <dbReference type="ARBA" id="ARBA00022982"/>
    </source>
</evidence>
<dbReference type="HOGENOM" id="CLU_111660_2_0_1"/>
<dbReference type="EMBL" id="KN824289">
    <property type="protein sequence ID" value="KIM29160.1"/>
    <property type="molecule type" value="Genomic_DNA"/>
</dbReference>
<dbReference type="InterPro" id="IPR008011">
    <property type="entry name" value="Complex1_LYR_dom"/>
</dbReference>
<gene>
    <name evidence="10" type="ORF">M408DRAFT_328864</name>
</gene>
<keyword evidence="3" id="KW-0813">Transport</keyword>
<dbReference type="InterPro" id="IPR016488">
    <property type="entry name" value="NADH_Ub_cplx-1_asu_su-6"/>
</dbReference>
<dbReference type="GO" id="GO:0006979">
    <property type="term" value="P:response to oxidative stress"/>
    <property type="evidence" value="ECO:0007669"/>
    <property type="project" value="TreeGrafter"/>
</dbReference>
<evidence type="ECO:0000313" key="11">
    <source>
        <dbReference type="Proteomes" id="UP000054097"/>
    </source>
</evidence>